<dbReference type="AlphaFoldDB" id="A0A8S2A5P1"/>
<evidence type="ECO:0000256" key="1">
    <source>
        <dbReference type="SAM" id="MobiDB-lite"/>
    </source>
</evidence>
<feature type="compositionally biased region" description="Basic and acidic residues" evidence="1">
    <location>
        <begin position="230"/>
        <end position="250"/>
    </location>
</feature>
<sequence length="361" mass="41306">MSRCYPFPPPGYVWKESLIESIKGAKEEVKKDRKHKRKDKERKDRENEAGRSRKHRHKRRRKDEGTNASGSGKLINSEVEFLEKSCQTVELELQTSSQTSCDSTLHSNERPKQIQSQPLDGRHNDSGELVCVYLLLCLFAYGVILSWFQETSIRTRLHDKGQEDPEDEVMMTSKDQKQRFSREMLDASLAAAPKESVGHLYSTTQDALRVCEEKRRDSSFGSSRKITTKLSKEKKSVPLKDNRKFSKEKVSSSSLFTHPEQEKPSSSHQDSTGPSKLLCRKCPPSMAGQLLNLIENWAPDRVESKLADSEDQEWWLFIKFGAKRQQVSNQKTNQGSSSMVWPTARFLPEAEVHALPFTVPF</sequence>
<dbReference type="PANTHER" id="PTHR34660">
    <property type="entry name" value="MYB-LIKE PROTEIN X"/>
    <property type="match status" value="1"/>
</dbReference>
<name>A0A8S2A5P1_ARAAE</name>
<feature type="compositionally biased region" description="Basic and acidic residues" evidence="1">
    <location>
        <begin position="41"/>
        <end position="51"/>
    </location>
</feature>
<dbReference type="PANTHER" id="PTHR34660:SF10">
    <property type="entry name" value="(RAPE) HYPOTHETICAL PROTEIN"/>
    <property type="match status" value="1"/>
</dbReference>
<feature type="region of interest" description="Disordered" evidence="1">
    <location>
        <begin position="222"/>
        <end position="279"/>
    </location>
</feature>
<dbReference type="EMBL" id="LR999453">
    <property type="protein sequence ID" value="CAE5987141.1"/>
    <property type="molecule type" value="Genomic_DNA"/>
</dbReference>
<feature type="region of interest" description="Disordered" evidence="1">
    <location>
        <begin position="100"/>
        <end position="121"/>
    </location>
</feature>
<feature type="region of interest" description="Disordered" evidence="1">
    <location>
        <begin position="25"/>
        <end position="74"/>
    </location>
</feature>
<feature type="compositionally biased region" description="Basic residues" evidence="1">
    <location>
        <begin position="52"/>
        <end position="61"/>
    </location>
</feature>
<keyword evidence="2" id="KW-0472">Membrane</keyword>
<proteinExistence type="predicted"/>
<evidence type="ECO:0000313" key="3">
    <source>
        <dbReference type="EMBL" id="CAE5987141.1"/>
    </source>
</evidence>
<keyword evidence="4" id="KW-1185">Reference proteome</keyword>
<organism evidence="3 4">
    <name type="scientific">Arabidopsis arenosa</name>
    <name type="common">Sand rock-cress</name>
    <name type="synonym">Cardaminopsis arenosa</name>
    <dbReference type="NCBI Taxonomy" id="38785"/>
    <lineage>
        <taxon>Eukaryota</taxon>
        <taxon>Viridiplantae</taxon>
        <taxon>Streptophyta</taxon>
        <taxon>Embryophyta</taxon>
        <taxon>Tracheophyta</taxon>
        <taxon>Spermatophyta</taxon>
        <taxon>Magnoliopsida</taxon>
        <taxon>eudicotyledons</taxon>
        <taxon>Gunneridae</taxon>
        <taxon>Pentapetalae</taxon>
        <taxon>rosids</taxon>
        <taxon>malvids</taxon>
        <taxon>Brassicales</taxon>
        <taxon>Brassicaceae</taxon>
        <taxon>Camelineae</taxon>
        <taxon>Arabidopsis</taxon>
    </lineage>
</organism>
<evidence type="ECO:0000313" key="4">
    <source>
        <dbReference type="Proteomes" id="UP000682877"/>
    </source>
</evidence>
<dbReference type="Proteomes" id="UP000682877">
    <property type="component" value="Chromosome 3"/>
</dbReference>
<gene>
    <name evidence="3" type="ORF">AARE701A_LOCUS8828</name>
</gene>
<feature type="transmembrane region" description="Helical" evidence="2">
    <location>
        <begin position="129"/>
        <end position="148"/>
    </location>
</feature>
<evidence type="ECO:0000256" key="2">
    <source>
        <dbReference type="SAM" id="Phobius"/>
    </source>
</evidence>
<reference evidence="3" key="1">
    <citation type="submission" date="2021-01" db="EMBL/GenBank/DDBJ databases">
        <authorList>
            <person name="Bezrukov I."/>
        </authorList>
    </citation>
    <scope>NUCLEOTIDE SEQUENCE</scope>
</reference>
<protein>
    <submittedName>
        <fullName evidence="3">Uncharacterized protein</fullName>
    </submittedName>
</protein>
<accession>A0A8S2A5P1</accession>
<keyword evidence="2" id="KW-0812">Transmembrane</keyword>
<keyword evidence="2" id="KW-1133">Transmembrane helix</keyword>